<protein>
    <submittedName>
        <fullName evidence="3">Universal stress protein</fullName>
    </submittedName>
</protein>
<dbReference type="InterPro" id="IPR014729">
    <property type="entry name" value="Rossmann-like_a/b/a_fold"/>
</dbReference>
<dbReference type="CDD" id="cd00293">
    <property type="entry name" value="USP-like"/>
    <property type="match status" value="1"/>
</dbReference>
<gene>
    <name evidence="3" type="ORF">ACFQO0_14500</name>
</gene>
<keyword evidence="4" id="KW-1185">Reference proteome</keyword>
<evidence type="ECO:0000256" key="1">
    <source>
        <dbReference type="ARBA" id="ARBA00008791"/>
    </source>
</evidence>
<feature type="domain" description="UspA" evidence="2">
    <location>
        <begin position="13"/>
        <end position="147"/>
    </location>
</feature>
<proteinExistence type="inferred from homology"/>
<comment type="caution">
    <text evidence="3">The sequence shown here is derived from an EMBL/GenBank/DDBJ whole genome shotgun (WGS) entry which is preliminary data.</text>
</comment>
<comment type="similarity">
    <text evidence="1">Belongs to the universal stress protein A family.</text>
</comment>
<dbReference type="Proteomes" id="UP001596379">
    <property type="component" value="Unassembled WGS sequence"/>
</dbReference>
<name>A0ABW2J7Z5_9BURK</name>
<dbReference type="PANTHER" id="PTHR46268:SF6">
    <property type="entry name" value="UNIVERSAL STRESS PROTEIN UP12"/>
    <property type="match status" value="1"/>
</dbReference>
<dbReference type="SUPFAM" id="SSF52402">
    <property type="entry name" value="Adenine nucleotide alpha hydrolases-like"/>
    <property type="match status" value="1"/>
</dbReference>
<dbReference type="InterPro" id="IPR006016">
    <property type="entry name" value="UspA"/>
</dbReference>
<dbReference type="EMBL" id="JBHTCC010000003">
    <property type="protein sequence ID" value="MFC7299650.1"/>
    <property type="molecule type" value="Genomic_DNA"/>
</dbReference>
<dbReference type="PRINTS" id="PR01438">
    <property type="entry name" value="UNVRSLSTRESS"/>
</dbReference>
<evidence type="ECO:0000259" key="2">
    <source>
        <dbReference type="Pfam" id="PF00582"/>
    </source>
</evidence>
<sequence>MLRAGKTLQRIMMFKTILLATDGSDASDKAIRSTIEFAKDNHSKIIGLAVEEVHPYFPYATEGKAGEIARENAKKIADLAAAANVRCEVHIERGNTPYEEIIDAATRYGCDSIFMGSHGLKGIDRLLLGSVAQKVLIHSTVPVVILK</sequence>
<reference evidence="4" key="1">
    <citation type="journal article" date="2019" name="Int. J. Syst. Evol. Microbiol.">
        <title>The Global Catalogue of Microorganisms (GCM) 10K type strain sequencing project: providing services to taxonomists for standard genome sequencing and annotation.</title>
        <authorList>
            <consortium name="The Broad Institute Genomics Platform"/>
            <consortium name="The Broad Institute Genome Sequencing Center for Infectious Disease"/>
            <person name="Wu L."/>
            <person name="Ma J."/>
        </authorList>
    </citation>
    <scope>NUCLEOTIDE SEQUENCE [LARGE SCALE GENOMIC DNA]</scope>
    <source>
        <strain evidence="4">CCUG 36956</strain>
    </source>
</reference>
<organism evidence="3 4">
    <name type="scientific">Herminiimonas aquatilis</name>
    <dbReference type="NCBI Taxonomy" id="345342"/>
    <lineage>
        <taxon>Bacteria</taxon>
        <taxon>Pseudomonadati</taxon>
        <taxon>Pseudomonadota</taxon>
        <taxon>Betaproteobacteria</taxon>
        <taxon>Burkholderiales</taxon>
        <taxon>Oxalobacteraceae</taxon>
        <taxon>Herminiimonas</taxon>
    </lineage>
</organism>
<dbReference type="InterPro" id="IPR006015">
    <property type="entry name" value="Universal_stress_UspA"/>
</dbReference>
<dbReference type="PANTHER" id="PTHR46268">
    <property type="entry name" value="STRESS RESPONSE PROTEIN NHAX"/>
    <property type="match status" value="1"/>
</dbReference>
<evidence type="ECO:0000313" key="4">
    <source>
        <dbReference type="Proteomes" id="UP001596379"/>
    </source>
</evidence>
<evidence type="ECO:0000313" key="3">
    <source>
        <dbReference type="EMBL" id="MFC7299650.1"/>
    </source>
</evidence>
<dbReference type="RefSeq" id="WP_382235968.1">
    <property type="nucleotide sequence ID" value="NZ_JBHTCC010000003.1"/>
</dbReference>
<accession>A0ABW2J7Z5</accession>
<dbReference type="Pfam" id="PF00582">
    <property type="entry name" value="Usp"/>
    <property type="match status" value="1"/>
</dbReference>
<dbReference type="Gene3D" id="3.40.50.620">
    <property type="entry name" value="HUPs"/>
    <property type="match status" value="1"/>
</dbReference>